<accession>A0A1D7QLS9</accession>
<dbReference type="InterPro" id="IPR000073">
    <property type="entry name" value="AB_hydrolase_1"/>
</dbReference>
<dbReference type="KEGG" id="psty:BFS30_21830"/>
<keyword evidence="3" id="KW-0378">Hydrolase</keyword>
<dbReference type="GO" id="GO:0047372">
    <property type="term" value="F:monoacylglycerol lipase activity"/>
    <property type="evidence" value="ECO:0007669"/>
    <property type="project" value="TreeGrafter"/>
</dbReference>
<organism evidence="3 4">
    <name type="scientific">Pedobacter steynii</name>
    <dbReference type="NCBI Taxonomy" id="430522"/>
    <lineage>
        <taxon>Bacteria</taxon>
        <taxon>Pseudomonadati</taxon>
        <taxon>Bacteroidota</taxon>
        <taxon>Sphingobacteriia</taxon>
        <taxon>Sphingobacteriales</taxon>
        <taxon>Sphingobacteriaceae</taxon>
        <taxon>Pedobacter</taxon>
    </lineage>
</organism>
<keyword evidence="4" id="KW-1185">Reference proteome</keyword>
<sequence>MEHQPNLGRRRFLSIASITIAAAGLGNTAVLKAATTETKVPATGNGNPISAGFEHIKQVNAGLLDVGYAELGPQNGRTVILLHGWPYDIHSFADSASLLAKKGFRVIVPHLRGHGSTRFLSSAQLRNGQPAALALDVIALMDALKINKAIIGGFDWGARTAGILAALWPERCEALVSVSGYLIGSQKANEMPLSPKAEQAWWYQFYFATERGRIGYEANRHDFAKLIWQTASPQWQFEDAVFERSAASLNHPDHVAIVIHNYRWRLGLAEGEAKYDALEKQLADTPFITVPTITMEGDANGAPHPDPAAYAAKFKGRYSHRNLSGGIGHNLPQEAPQAFADAIIEVSNWTK</sequence>
<evidence type="ECO:0000313" key="4">
    <source>
        <dbReference type="Proteomes" id="UP000094313"/>
    </source>
</evidence>
<keyword evidence="1" id="KW-0472">Membrane</keyword>
<dbReference type="RefSeq" id="WP_069381225.1">
    <property type="nucleotide sequence ID" value="NZ_CP017141.1"/>
</dbReference>
<dbReference type="EMBL" id="CP017141">
    <property type="protein sequence ID" value="AOM79563.1"/>
    <property type="molecule type" value="Genomic_DNA"/>
</dbReference>
<dbReference type="PANTHER" id="PTHR43798">
    <property type="entry name" value="MONOACYLGLYCEROL LIPASE"/>
    <property type="match status" value="1"/>
</dbReference>
<dbReference type="Pfam" id="PF00561">
    <property type="entry name" value="Abhydrolase_1"/>
    <property type="match status" value="1"/>
</dbReference>
<protein>
    <submittedName>
        <fullName evidence="3">Alpha/beta hydrolase</fullName>
    </submittedName>
</protein>
<dbReference type="Gene3D" id="3.40.50.1820">
    <property type="entry name" value="alpha/beta hydrolase"/>
    <property type="match status" value="1"/>
</dbReference>
<dbReference type="InterPro" id="IPR029058">
    <property type="entry name" value="AB_hydrolase_fold"/>
</dbReference>
<evidence type="ECO:0000313" key="3">
    <source>
        <dbReference type="EMBL" id="AOM79563.1"/>
    </source>
</evidence>
<dbReference type="GO" id="GO:0016020">
    <property type="term" value="C:membrane"/>
    <property type="evidence" value="ECO:0007669"/>
    <property type="project" value="TreeGrafter"/>
</dbReference>
<reference evidence="3 4" key="1">
    <citation type="submission" date="2016-08" db="EMBL/GenBank/DDBJ databases">
        <authorList>
            <person name="Seilhamer J.J."/>
        </authorList>
    </citation>
    <scope>NUCLEOTIDE SEQUENCE [LARGE SCALE GENOMIC DNA]</scope>
    <source>
        <strain evidence="3 4">DX4</strain>
    </source>
</reference>
<dbReference type="InterPro" id="IPR000639">
    <property type="entry name" value="Epox_hydrolase-like"/>
</dbReference>
<feature type="transmembrane region" description="Helical" evidence="1">
    <location>
        <begin position="12"/>
        <end position="31"/>
    </location>
</feature>
<dbReference type="SUPFAM" id="SSF53474">
    <property type="entry name" value="alpha/beta-Hydrolases"/>
    <property type="match status" value="1"/>
</dbReference>
<gene>
    <name evidence="3" type="ORF">BFS30_21830</name>
</gene>
<dbReference type="Proteomes" id="UP000094313">
    <property type="component" value="Chromosome"/>
</dbReference>
<dbReference type="AlphaFoldDB" id="A0A1D7QLS9"/>
<dbReference type="PRINTS" id="PR00412">
    <property type="entry name" value="EPOXHYDRLASE"/>
</dbReference>
<keyword evidence="1" id="KW-1133">Transmembrane helix</keyword>
<dbReference type="InterPro" id="IPR050266">
    <property type="entry name" value="AB_hydrolase_sf"/>
</dbReference>
<keyword evidence="1" id="KW-0812">Transmembrane</keyword>
<proteinExistence type="predicted"/>
<evidence type="ECO:0000259" key="2">
    <source>
        <dbReference type="Pfam" id="PF00561"/>
    </source>
</evidence>
<evidence type="ECO:0000256" key="1">
    <source>
        <dbReference type="SAM" id="Phobius"/>
    </source>
</evidence>
<dbReference type="InterPro" id="IPR006311">
    <property type="entry name" value="TAT_signal"/>
</dbReference>
<name>A0A1D7QLS9_9SPHI</name>
<feature type="domain" description="AB hydrolase-1" evidence="2">
    <location>
        <begin position="78"/>
        <end position="204"/>
    </location>
</feature>
<dbReference type="GO" id="GO:0046464">
    <property type="term" value="P:acylglycerol catabolic process"/>
    <property type="evidence" value="ECO:0007669"/>
    <property type="project" value="TreeGrafter"/>
</dbReference>
<dbReference type="OrthoDB" id="9773293at2"/>
<dbReference type="PROSITE" id="PS51318">
    <property type="entry name" value="TAT"/>
    <property type="match status" value="1"/>
</dbReference>
<dbReference type="PANTHER" id="PTHR43798:SF33">
    <property type="entry name" value="HYDROLASE, PUTATIVE (AFU_ORTHOLOGUE AFUA_2G14860)-RELATED"/>
    <property type="match status" value="1"/>
</dbReference>